<dbReference type="RefSeq" id="WP_170882725.1">
    <property type="nucleotide sequence ID" value="NZ_JABEYA020000005.1"/>
</dbReference>
<organism evidence="2 3">
    <name type="scientific">Vibrio ostreicida</name>
    <dbReference type="NCBI Taxonomy" id="526588"/>
    <lineage>
        <taxon>Bacteria</taxon>
        <taxon>Pseudomonadati</taxon>
        <taxon>Pseudomonadota</taxon>
        <taxon>Gammaproteobacteria</taxon>
        <taxon>Vibrionales</taxon>
        <taxon>Vibrionaceae</taxon>
        <taxon>Vibrio</taxon>
    </lineage>
</organism>
<feature type="transmembrane region" description="Helical" evidence="1">
    <location>
        <begin position="59"/>
        <end position="82"/>
    </location>
</feature>
<evidence type="ECO:0000313" key="2">
    <source>
        <dbReference type="EMBL" id="MDN3611469.1"/>
    </source>
</evidence>
<reference evidence="3" key="1">
    <citation type="journal article" date="2019" name="Int. J. Syst. Evol. Microbiol.">
        <title>The Global Catalogue of Microorganisms (GCM) 10K type strain sequencing project: providing services to taxonomists for standard genome sequencing and annotation.</title>
        <authorList>
            <consortium name="The Broad Institute Genomics Platform"/>
            <consortium name="The Broad Institute Genome Sequencing Center for Infectious Disease"/>
            <person name="Wu L."/>
            <person name="Ma J."/>
        </authorList>
    </citation>
    <scope>NUCLEOTIDE SEQUENCE [LARGE SCALE GENOMIC DNA]</scope>
    <source>
        <strain evidence="3">CECT 7398</strain>
    </source>
</reference>
<feature type="transmembrane region" description="Helical" evidence="1">
    <location>
        <begin position="122"/>
        <end position="141"/>
    </location>
</feature>
<evidence type="ECO:0000313" key="3">
    <source>
        <dbReference type="Proteomes" id="UP001238540"/>
    </source>
</evidence>
<gene>
    <name evidence="2" type="ORF">QWZ16_17870</name>
</gene>
<accession>A0ABT8BXQ4</accession>
<keyword evidence="1" id="KW-1133">Transmembrane helix</keyword>
<proteinExistence type="predicted"/>
<keyword evidence="1" id="KW-0472">Membrane</keyword>
<evidence type="ECO:0000256" key="1">
    <source>
        <dbReference type="SAM" id="Phobius"/>
    </source>
</evidence>
<sequence>MSLWAMILVVVSALLHAGWNVLSKRTQASGPAFFLSSSAAAAALLTPYVVWYLSQVGVAAIPMLFWVLLILSGIAQMIYLVGLSMAYQSSDIGMVYPIARALPVLMVGAGTVVLGYELSSSSWSGFVLMTVGCLFVPLTSFKQFRVTEYLNIGVLWAFIAALGTTGYALLDKEALIVLGQTFSWLVSDTKSAIFYLGLQFWAIALSIGAYSLVAGRRGDFRQAWAFKKTSSVAGIMMASTYGLVLTAMTMTDNVSLVVALRQISIIFGLIFGMIWLAESAYVTRIVGAVLIVIGLVLTTF</sequence>
<feature type="transmembrane region" description="Helical" evidence="1">
    <location>
        <begin position="94"/>
        <end position="116"/>
    </location>
</feature>
<name>A0ABT8BXQ4_9VIBR</name>
<feature type="transmembrane region" description="Helical" evidence="1">
    <location>
        <begin position="34"/>
        <end position="53"/>
    </location>
</feature>
<keyword evidence="1" id="KW-0812">Transmembrane</keyword>
<feature type="transmembrane region" description="Helical" evidence="1">
    <location>
        <begin position="153"/>
        <end position="170"/>
    </location>
</feature>
<feature type="transmembrane region" description="Helical" evidence="1">
    <location>
        <begin position="192"/>
        <end position="212"/>
    </location>
</feature>
<dbReference type="EMBL" id="JAUFQC010000027">
    <property type="protein sequence ID" value="MDN3611469.1"/>
    <property type="molecule type" value="Genomic_DNA"/>
</dbReference>
<feature type="transmembrane region" description="Helical" evidence="1">
    <location>
        <begin position="6"/>
        <end position="22"/>
    </location>
</feature>
<comment type="caution">
    <text evidence="2">The sequence shown here is derived from an EMBL/GenBank/DDBJ whole genome shotgun (WGS) entry which is preliminary data.</text>
</comment>
<dbReference type="Proteomes" id="UP001238540">
    <property type="component" value="Unassembled WGS sequence"/>
</dbReference>
<protein>
    <submittedName>
        <fullName evidence="2">EamA family transporter</fullName>
    </submittedName>
</protein>
<keyword evidence="3" id="KW-1185">Reference proteome</keyword>
<feature type="transmembrane region" description="Helical" evidence="1">
    <location>
        <begin position="281"/>
        <end position="299"/>
    </location>
</feature>
<feature type="transmembrane region" description="Helical" evidence="1">
    <location>
        <begin position="256"/>
        <end position="276"/>
    </location>
</feature>